<dbReference type="EMBL" id="VIKS01000004">
    <property type="protein sequence ID" value="TQV88288.1"/>
    <property type="molecule type" value="Genomic_DNA"/>
</dbReference>
<keyword evidence="2" id="KW-1185">Reference proteome</keyword>
<evidence type="ECO:0000313" key="1">
    <source>
        <dbReference type="EMBL" id="TQV88288.1"/>
    </source>
</evidence>
<sequence length="84" mass="9515">MEKIGLAPEGKQYVLRTVSISGRVKDILNFVQEEFTDSLQTAKKRIKTGGLLVAVRSKSEADKHVAYYAEHGLKTSYELEDELW</sequence>
<organism evidence="1 2">
    <name type="scientific">Aliikangiella coralliicola</name>
    <dbReference type="NCBI Taxonomy" id="2592383"/>
    <lineage>
        <taxon>Bacteria</taxon>
        <taxon>Pseudomonadati</taxon>
        <taxon>Pseudomonadota</taxon>
        <taxon>Gammaproteobacteria</taxon>
        <taxon>Oceanospirillales</taxon>
        <taxon>Pleioneaceae</taxon>
        <taxon>Aliikangiella</taxon>
    </lineage>
</organism>
<reference evidence="1 2" key="1">
    <citation type="submission" date="2019-07" db="EMBL/GenBank/DDBJ databases">
        <title>Draft genome for Aliikangiella sp. M105.</title>
        <authorList>
            <person name="Wang G."/>
        </authorList>
    </citation>
    <scope>NUCLEOTIDE SEQUENCE [LARGE SCALE GENOMIC DNA]</scope>
    <source>
        <strain evidence="1 2">M105</strain>
    </source>
</reference>
<proteinExistence type="predicted"/>
<accession>A0A545UFN9</accession>
<dbReference type="AlphaFoldDB" id="A0A545UFN9"/>
<name>A0A545UFN9_9GAMM</name>
<protein>
    <submittedName>
        <fullName evidence="1">Uncharacterized protein</fullName>
    </submittedName>
</protein>
<dbReference type="RefSeq" id="WP_142892796.1">
    <property type="nucleotide sequence ID" value="NZ_ML660162.1"/>
</dbReference>
<dbReference type="Proteomes" id="UP000315439">
    <property type="component" value="Unassembled WGS sequence"/>
</dbReference>
<comment type="caution">
    <text evidence="1">The sequence shown here is derived from an EMBL/GenBank/DDBJ whole genome shotgun (WGS) entry which is preliminary data.</text>
</comment>
<gene>
    <name evidence="1" type="ORF">FLL46_07100</name>
</gene>
<evidence type="ECO:0000313" key="2">
    <source>
        <dbReference type="Proteomes" id="UP000315439"/>
    </source>
</evidence>